<dbReference type="AlphaFoldDB" id="A0A7G9S347"/>
<reference evidence="1 2" key="1">
    <citation type="submission" date="2020-08" db="EMBL/GenBank/DDBJ databases">
        <title>Genome sequence of Leucobacter denitrificans KACC 14055T.</title>
        <authorList>
            <person name="Hyun D.-W."/>
            <person name="Bae J.-W."/>
        </authorList>
    </citation>
    <scope>NUCLEOTIDE SEQUENCE [LARGE SCALE GENOMIC DNA]</scope>
    <source>
        <strain evidence="1 2">KACC 14055</strain>
    </source>
</reference>
<evidence type="ECO:0000313" key="2">
    <source>
        <dbReference type="Proteomes" id="UP000515934"/>
    </source>
</evidence>
<dbReference type="EMBL" id="CP060716">
    <property type="protein sequence ID" value="QNN62272.1"/>
    <property type="molecule type" value="Genomic_DNA"/>
</dbReference>
<accession>A0A7G9S347</accession>
<organism evidence="1 2">
    <name type="scientific">Leucobacter denitrificans</name>
    <dbReference type="NCBI Taxonomy" id="683042"/>
    <lineage>
        <taxon>Bacteria</taxon>
        <taxon>Bacillati</taxon>
        <taxon>Actinomycetota</taxon>
        <taxon>Actinomycetes</taxon>
        <taxon>Micrococcales</taxon>
        <taxon>Microbacteriaceae</taxon>
        <taxon>Leucobacter</taxon>
    </lineage>
</organism>
<protein>
    <submittedName>
        <fullName evidence="1">Uncharacterized protein</fullName>
    </submittedName>
</protein>
<dbReference type="RefSeq" id="WP_187554743.1">
    <property type="nucleotide sequence ID" value="NZ_CP060716.1"/>
</dbReference>
<dbReference type="KEGG" id="ldn:H9L06_08265"/>
<keyword evidence="2" id="KW-1185">Reference proteome</keyword>
<sequence length="58" mass="6816">MNEDLTFESLIEERRIAWNGPAYTPQAELQAPTTHEPLIDERLEETMPLTAYRPERLM</sequence>
<gene>
    <name evidence="1" type="ORF">H9L06_08265</name>
</gene>
<name>A0A7G9S347_9MICO</name>
<dbReference type="Proteomes" id="UP000515934">
    <property type="component" value="Chromosome"/>
</dbReference>
<proteinExistence type="predicted"/>
<evidence type="ECO:0000313" key="1">
    <source>
        <dbReference type="EMBL" id="QNN62272.1"/>
    </source>
</evidence>